<proteinExistence type="predicted"/>
<name>A0ACB6HCB0_CUCSA</name>
<reference evidence="1 2" key="1">
    <citation type="journal article" date="2009" name="Nat. Genet.">
        <title>The genome of the cucumber, Cucumis sativus L.</title>
        <authorList>
            <person name="Huang S."/>
            <person name="Li R."/>
            <person name="Zhang Z."/>
            <person name="Li L."/>
            <person name="Gu X."/>
            <person name="Fan W."/>
            <person name="Lucas W.J."/>
            <person name="Wang X."/>
            <person name="Xie B."/>
            <person name="Ni P."/>
            <person name="Ren Y."/>
            <person name="Zhu H."/>
            <person name="Li J."/>
            <person name="Lin K."/>
            <person name="Jin W."/>
            <person name="Fei Z."/>
            <person name="Li G."/>
            <person name="Staub J."/>
            <person name="Kilian A."/>
            <person name="van der Vossen E.A."/>
            <person name="Wu Y."/>
            <person name="Guo J."/>
            <person name="He J."/>
            <person name="Jia Z."/>
            <person name="Ren Y."/>
            <person name="Tian G."/>
            <person name="Lu Y."/>
            <person name="Ruan J."/>
            <person name="Qian W."/>
            <person name="Wang M."/>
            <person name="Huang Q."/>
            <person name="Li B."/>
            <person name="Xuan Z."/>
            <person name="Cao J."/>
            <person name="Asan"/>
            <person name="Wu Z."/>
            <person name="Zhang J."/>
            <person name="Cai Q."/>
            <person name="Bai Y."/>
            <person name="Zhao B."/>
            <person name="Han Y."/>
            <person name="Li Y."/>
            <person name="Li X."/>
            <person name="Wang S."/>
            <person name="Shi Q."/>
            <person name="Liu S."/>
            <person name="Cho W.K."/>
            <person name="Kim J.Y."/>
            <person name="Xu Y."/>
            <person name="Heller-Uszynska K."/>
            <person name="Miao H."/>
            <person name="Cheng Z."/>
            <person name="Zhang S."/>
            <person name="Wu J."/>
            <person name="Yang Y."/>
            <person name="Kang H."/>
            <person name="Li M."/>
            <person name="Liang H."/>
            <person name="Ren X."/>
            <person name="Shi Z."/>
            <person name="Wen M."/>
            <person name="Jian M."/>
            <person name="Yang H."/>
            <person name="Zhang G."/>
            <person name="Yang Z."/>
            <person name="Chen R."/>
            <person name="Liu S."/>
            <person name="Li J."/>
            <person name="Ma L."/>
            <person name="Liu H."/>
            <person name="Zhou Y."/>
            <person name="Zhao J."/>
            <person name="Fang X."/>
            <person name="Li G."/>
            <person name="Fang L."/>
            <person name="Li Y."/>
            <person name="Liu D."/>
            <person name="Zheng H."/>
            <person name="Zhang Y."/>
            <person name="Qin N."/>
            <person name="Li Z."/>
            <person name="Yang G."/>
            <person name="Yang S."/>
            <person name="Bolund L."/>
            <person name="Kristiansen K."/>
            <person name="Zheng H."/>
            <person name="Li S."/>
            <person name="Zhang X."/>
            <person name="Yang H."/>
            <person name="Wang J."/>
            <person name="Sun R."/>
            <person name="Zhang B."/>
            <person name="Jiang S."/>
            <person name="Wang J."/>
            <person name="Du Y."/>
            <person name="Li S."/>
        </authorList>
    </citation>
    <scope>NUCLEOTIDE SEQUENCE [LARGE SCALE GENOMIC DNA]</scope>
    <source>
        <strain evidence="2">cv. 9930</strain>
        <tissue evidence="1">Leaf</tissue>
    </source>
</reference>
<accession>A0ACB6HCB0</accession>
<reference evidence="1 2" key="5">
    <citation type="journal article" date="2019" name="Gigascience">
        <title>A chromosome-scale genome assembly of cucumber (Cucumis sativus L.).</title>
        <authorList>
            <person name="Li Q."/>
            <person name="Li H."/>
            <person name="Huang W."/>
            <person name="Xu Y."/>
            <person name="Zhou Q."/>
            <person name="Wang S."/>
            <person name="Ruan J."/>
            <person name="Huang S."/>
            <person name="Zhang Z."/>
        </authorList>
    </citation>
    <scope>NUCLEOTIDE SEQUENCE [LARGE SCALE GENOMIC DNA]</scope>
    <source>
        <strain evidence="2">cv. 9930</strain>
        <tissue evidence="1">Leaf</tissue>
    </source>
</reference>
<reference evidence="1 2" key="4">
    <citation type="journal article" date="2011" name="BMC Genomics">
        <title>RNA-Seq improves annotation of protein-coding genes in the cucumber genome.</title>
        <authorList>
            <person name="Li Z."/>
            <person name="Zhang Z."/>
            <person name="Yan P."/>
            <person name="Huang S."/>
            <person name="Fei Z."/>
            <person name="Lin K."/>
        </authorList>
    </citation>
    <scope>NUCLEOTIDE SEQUENCE [LARGE SCALE GENOMIC DNA]</scope>
    <source>
        <strain evidence="2">cv. 9930</strain>
        <tissue evidence="1">Leaf</tissue>
    </source>
</reference>
<evidence type="ECO:0000313" key="1">
    <source>
        <dbReference type="EMBL" id="KAE8637567.1"/>
    </source>
</evidence>
<dbReference type="EMBL" id="ACHR03000007">
    <property type="protein sequence ID" value="KAE8637567.1"/>
    <property type="molecule type" value="Genomic_DNA"/>
</dbReference>
<reference evidence="1 2" key="2">
    <citation type="journal article" date="2009" name="PLoS ONE">
        <title>An integrated genetic and cytogenetic map of the cucumber genome.</title>
        <authorList>
            <person name="Ren Y."/>
            <person name="Zhang Z."/>
            <person name="Liu J."/>
            <person name="Staub J.E."/>
            <person name="Han Y."/>
            <person name="Cheng Z."/>
            <person name="Li X."/>
            <person name="Lu J."/>
            <person name="Miao H."/>
            <person name="Kang H."/>
            <person name="Xie B."/>
            <person name="Gu X."/>
            <person name="Wang X."/>
            <person name="Du Y."/>
            <person name="Jin W."/>
            <person name="Huang S."/>
        </authorList>
    </citation>
    <scope>NUCLEOTIDE SEQUENCE [LARGE SCALE GENOMIC DNA]</scope>
    <source>
        <strain evidence="2">cv. 9930</strain>
        <tissue evidence="1">Leaf</tissue>
    </source>
</reference>
<comment type="caution">
    <text evidence="1">The sequence shown here is derived from an EMBL/GenBank/DDBJ whole genome shotgun (WGS) entry which is preliminary data.</text>
</comment>
<protein>
    <submittedName>
        <fullName evidence="1">Uncharacterized protein</fullName>
    </submittedName>
</protein>
<organism evidence="1 2">
    <name type="scientific">Cucumis sativus</name>
    <name type="common">Cucumber</name>
    <dbReference type="NCBI Taxonomy" id="3659"/>
    <lineage>
        <taxon>Eukaryota</taxon>
        <taxon>Viridiplantae</taxon>
        <taxon>Streptophyta</taxon>
        <taxon>Embryophyta</taxon>
        <taxon>Tracheophyta</taxon>
        <taxon>Spermatophyta</taxon>
        <taxon>Magnoliopsida</taxon>
        <taxon>eudicotyledons</taxon>
        <taxon>Gunneridae</taxon>
        <taxon>Pentapetalae</taxon>
        <taxon>rosids</taxon>
        <taxon>fabids</taxon>
        <taxon>Cucurbitales</taxon>
        <taxon>Cucurbitaceae</taxon>
        <taxon>Benincaseae</taxon>
        <taxon>Cucumis</taxon>
    </lineage>
</organism>
<reference evidence="1 2" key="3">
    <citation type="journal article" date="2010" name="BMC Genomics">
        <title>Transcriptome sequencing and comparative analysis of cucumber flowers with different sex types.</title>
        <authorList>
            <person name="Guo S."/>
            <person name="Zheng Y."/>
            <person name="Joung J.G."/>
            <person name="Liu S."/>
            <person name="Zhang Z."/>
            <person name="Crasta O.R."/>
            <person name="Sobral B.W."/>
            <person name="Xu Y."/>
            <person name="Huang S."/>
            <person name="Fei Z."/>
        </authorList>
    </citation>
    <scope>NUCLEOTIDE SEQUENCE [LARGE SCALE GENOMIC DNA]</scope>
    <source>
        <strain evidence="2">cv. 9930</strain>
        <tissue evidence="1">Leaf</tissue>
    </source>
</reference>
<evidence type="ECO:0000313" key="2">
    <source>
        <dbReference type="Proteomes" id="UP000029981"/>
    </source>
</evidence>
<keyword evidence="2" id="KW-1185">Reference proteome</keyword>
<sequence>PITKKKKKDLQKAKTKKWQKNIMVVFFMCIVVMGSLQFSKAQTTANMSPDLQAAEKIKSIAEGMKLWPQMESCVLTCRKECDAKGNANASCHQKCNNDCTEKTIASVKN</sequence>
<dbReference type="Proteomes" id="UP000029981">
    <property type="component" value="Unassembled WGS sequence"/>
</dbReference>
<gene>
    <name evidence="1" type="ORF">Csa_017844</name>
</gene>
<feature type="non-terminal residue" evidence="1">
    <location>
        <position position="1"/>
    </location>
</feature>